<evidence type="ECO:0000256" key="1">
    <source>
        <dbReference type="SAM" id="MobiDB-lite"/>
    </source>
</evidence>
<protein>
    <submittedName>
        <fullName evidence="2">Uncharacterized protein</fullName>
    </submittedName>
</protein>
<dbReference type="RefSeq" id="WP_152664209.1">
    <property type="nucleotide sequence ID" value="NZ_CP013970.1"/>
</dbReference>
<sequence length="45" mass="4831">MLKKLNSTPARISTAEAQERLTTHGANQVAAGRSKKRVSMLSGSF</sequence>
<reference evidence="2 3" key="1">
    <citation type="submission" date="2016-01" db="EMBL/GenBank/DDBJ databases">
        <authorList>
            <person name="Oliw E.H."/>
        </authorList>
    </citation>
    <scope>NUCLEOTIDE SEQUENCE [LARGE SCALE GENOMIC DNA]</scope>
    <source>
        <strain evidence="2 3">MDcuke</strain>
    </source>
</reference>
<organism evidence="2 3">
    <name type="scientific">Erwinia tracheiphila</name>
    <dbReference type="NCBI Taxonomy" id="65700"/>
    <lineage>
        <taxon>Bacteria</taxon>
        <taxon>Pseudomonadati</taxon>
        <taxon>Pseudomonadota</taxon>
        <taxon>Gammaproteobacteria</taxon>
        <taxon>Enterobacterales</taxon>
        <taxon>Erwiniaceae</taxon>
        <taxon>Erwinia</taxon>
    </lineage>
</organism>
<dbReference type="EMBL" id="CP013970">
    <property type="protein sequence ID" value="AXF77312.1"/>
    <property type="molecule type" value="Genomic_DNA"/>
</dbReference>
<dbReference type="AlphaFoldDB" id="A0A345CV45"/>
<name>A0A345CV45_9GAMM</name>
<feature type="compositionally biased region" description="Polar residues" evidence="1">
    <location>
        <begin position="1"/>
        <end position="11"/>
    </location>
</feature>
<accession>A0A345CV45</accession>
<proteinExistence type="predicted"/>
<evidence type="ECO:0000313" key="2">
    <source>
        <dbReference type="EMBL" id="AXF77312.1"/>
    </source>
</evidence>
<dbReference type="Proteomes" id="UP000264980">
    <property type="component" value="Chromosome"/>
</dbReference>
<feature type="region of interest" description="Disordered" evidence="1">
    <location>
        <begin position="1"/>
        <end position="45"/>
    </location>
</feature>
<gene>
    <name evidence="2" type="ORF">AV903_16755</name>
</gene>
<evidence type="ECO:0000313" key="3">
    <source>
        <dbReference type="Proteomes" id="UP000264980"/>
    </source>
</evidence>